<sequence>MITIDSAALIVSSFYFSGFVAPFAIHSYKIKNYKHEQDVNFEALSEESHTHPEKSQRWRNHYQLGLDSANKKLLYCRYGHYPTQTVINLEDYNKVSVQEKFHHVQVNKEKRTIVDYVALQFHPKDSKGPSKTLEIYDGNMFSDLAGERVLAKKWKGLIESQLTA</sequence>
<dbReference type="STRING" id="1073327.SAMN04488108_0416"/>
<feature type="transmembrane region" description="Helical" evidence="1">
    <location>
        <begin position="6"/>
        <end position="25"/>
    </location>
</feature>
<name>A0A1M7Z5E0_9BACT</name>
<evidence type="ECO:0000313" key="2">
    <source>
        <dbReference type="EMBL" id="SHO59866.1"/>
    </source>
</evidence>
<dbReference type="Proteomes" id="UP000184609">
    <property type="component" value="Unassembled WGS sequence"/>
</dbReference>
<evidence type="ECO:0000313" key="3">
    <source>
        <dbReference type="Proteomes" id="UP000184609"/>
    </source>
</evidence>
<keyword evidence="1" id="KW-0812">Transmembrane</keyword>
<dbReference type="AlphaFoldDB" id="A0A1M7Z5E0"/>
<proteinExistence type="predicted"/>
<evidence type="ECO:0000256" key="1">
    <source>
        <dbReference type="SAM" id="Phobius"/>
    </source>
</evidence>
<keyword evidence="3" id="KW-1185">Reference proteome</keyword>
<dbReference type="OrthoDB" id="840309at2"/>
<gene>
    <name evidence="2" type="ORF">SAMN04488108_0416</name>
</gene>
<keyword evidence="1" id="KW-1133">Transmembrane helix</keyword>
<dbReference type="EMBL" id="FRXN01000001">
    <property type="protein sequence ID" value="SHO59866.1"/>
    <property type="molecule type" value="Genomic_DNA"/>
</dbReference>
<accession>A0A1M7Z5E0</accession>
<dbReference type="RefSeq" id="WP_073570085.1">
    <property type="nucleotide sequence ID" value="NZ_FRXN01000001.1"/>
</dbReference>
<reference evidence="3" key="1">
    <citation type="submission" date="2016-12" db="EMBL/GenBank/DDBJ databases">
        <authorList>
            <person name="Varghese N."/>
            <person name="Submissions S."/>
        </authorList>
    </citation>
    <scope>NUCLEOTIDE SEQUENCE [LARGE SCALE GENOMIC DNA]</scope>
    <source>
        <strain evidence="3">DSM 25035</strain>
    </source>
</reference>
<protein>
    <submittedName>
        <fullName evidence="2">Uncharacterized protein</fullName>
    </submittedName>
</protein>
<organism evidence="2 3">
    <name type="scientific">Algoriphagus zhangzhouensis</name>
    <dbReference type="NCBI Taxonomy" id="1073327"/>
    <lineage>
        <taxon>Bacteria</taxon>
        <taxon>Pseudomonadati</taxon>
        <taxon>Bacteroidota</taxon>
        <taxon>Cytophagia</taxon>
        <taxon>Cytophagales</taxon>
        <taxon>Cyclobacteriaceae</taxon>
        <taxon>Algoriphagus</taxon>
    </lineage>
</organism>
<keyword evidence="1" id="KW-0472">Membrane</keyword>